<gene>
    <name evidence="1" type="ORF">ME9_01392</name>
</gene>
<dbReference type="InterPro" id="IPR036597">
    <property type="entry name" value="Fido-like_dom_sf"/>
</dbReference>
<keyword evidence="2" id="KW-1185">Reference proteome</keyword>
<accession>A0A9P2RZ79</accession>
<dbReference type="EMBL" id="AIMD01000049">
    <property type="protein sequence ID" value="EJF92950.1"/>
    <property type="molecule type" value="Genomic_DNA"/>
</dbReference>
<dbReference type="Gene3D" id="1.10.3290.10">
    <property type="entry name" value="Fido-like domain"/>
    <property type="match status" value="1"/>
</dbReference>
<comment type="caution">
    <text evidence="1">The sequence shown here is derived from an EMBL/GenBank/DDBJ whole genome shotgun (WGS) entry which is preliminary data.</text>
</comment>
<dbReference type="SUPFAM" id="SSF140931">
    <property type="entry name" value="Fic-like"/>
    <property type="match status" value="1"/>
</dbReference>
<dbReference type="Proteomes" id="UP000002648">
    <property type="component" value="Unassembled WGS sequence"/>
</dbReference>
<protein>
    <submittedName>
        <fullName evidence="1">Uncharacterized protein</fullName>
    </submittedName>
</protein>
<organism evidence="1 2">
    <name type="scientific">Bartonella taylorii 8TBB</name>
    <dbReference type="NCBI Taxonomy" id="1094560"/>
    <lineage>
        <taxon>Bacteria</taxon>
        <taxon>Pseudomonadati</taxon>
        <taxon>Pseudomonadota</taxon>
        <taxon>Alphaproteobacteria</taxon>
        <taxon>Hyphomicrobiales</taxon>
        <taxon>Bartonellaceae</taxon>
        <taxon>Bartonella</taxon>
    </lineage>
</organism>
<dbReference type="AlphaFoldDB" id="A0A9P2RZ79"/>
<proteinExistence type="predicted"/>
<reference evidence="1 2" key="1">
    <citation type="submission" date="2012-03" db="EMBL/GenBank/DDBJ databases">
        <title>The Genome Sequence of Bartonella taylorii 8TBB.</title>
        <authorList>
            <consortium name="The Broad Institute Genome Sequencing Platform"/>
            <consortium name="The Broad Institute Genome Sequencing Center for Infectious Disease"/>
            <person name="Feldgarden M."/>
            <person name="Kirby J."/>
            <person name="Kosoy M."/>
            <person name="Birtles R."/>
            <person name="Probert W.S."/>
            <person name="Chiaraviglio L."/>
            <person name="Young S.K."/>
            <person name="Zeng Q."/>
            <person name="Gargeya S."/>
            <person name="Fitzgerald M."/>
            <person name="Haas B."/>
            <person name="Abouelleil A."/>
            <person name="Alvarado L."/>
            <person name="Arachchi H.M."/>
            <person name="Berlin A."/>
            <person name="Chapman S.B."/>
            <person name="Gearin G."/>
            <person name="Goldberg J."/>
            <person name="Griggs A."/>
            <person name="Gujja S."/>
            <person name="Hansen M."/>
            <person name="Heiman D."/>
            <person name="Howarth C."/>
            <person name="Larimer J."/>
            <person name="Lui A."/>
            <person name="MacDonald P.J.P."/>
            <person name="McCowen C."/>
            <person name="Montmayeur A."/>
            <person name="Murphy C."/>
            <person name="Neiman D."/>
            <person name="Pearson M."/>
            <person name="Priest M."/>
            <person name="Roberts A."/>
            <person name="Saif S."/>
            <person name="Shea T."/>
            <person name="Sisk P."/>
            <person name="Stolte C."/>
            <person name="Sykes S."/>
            <person name="Wortman J."/>
            <person name="Nusbaum C."/>
            <person name="Birren B."/>
        </authorList>
    </citation>
    <scope>NUCLEOTIDE SEQUENCE [LARGE SCALE GENOMIC DNA]</scope>
    <source>
        <strain evidence="1 2">8TBB</strain>
    </source>
</reference>
<evidence type="ECO:0000313" key="1">
    <source>
        <dbReference type="EMBL" id="EJF92950.1"/>
    </source>
</evidence>
<evidence type="ECO:0000313" key="2">
    <source>
        <dbReference type="Proteomes" id="UP000002648"/>
    </source>
</evidence>
<name>A0A9P2RZ79_BARTA</name>
<sequence>MWLYLITALGMLDTQSPISARLLHDIHKILLRSKRGTSKSLGEFRKAQNYLGSTQLKTASFVPPTPTTAPPLSLPLSPA</sequence>
<dbReference type="OrthoDB" id="9813719at2"/>